<feature type="region of interest" description="Disordered" evidence="1">
    <location>
        <begin position="1"/>
        <end position="29"/>
    </location>
</feature>
<accession>A0ABS8UKE5</accession>
<dbReference type="EMBL" id="JACEIK010002044">
    <property type="protein sequence ID" value="MCD9558678.1"/>
    <property type="molecule type" value="Genomic_DNA"/>
</dbReference>
<sequence>MDDFSGGGRIRRRSRRRRGGRYGGSPVMRKIGEERGRGKVVSPAMGFEVVHDGEGEGGGAWEKEEMDPTDFWWLPE</sequence>
<dbReference type="Proteomes" id="UP000823775">
    <property type="component" value="Unassembled WGS sequence"/>
</dbReference>
<evidence type="ECO:0000313" key="3">
    <source>
        <dbReference type="Proteomes" id="UP000823775"/>
    </source>
</evidence>
<feature type="compositionally biased region" description="Basic residues" evidence="1">
    <location>
        <begin position="9"/>
        <end position="20"/>
    </location>
</feature>
<proteinExistence type="predicted"/>
<protein>
    <submittedName>
        <fullName evidence="2">Uncharacterized protein</fullName>
    </submittedName>
</protein>
<gene>
    <name evidence="2" type="ORF">HAX54_016212</name>
</gene>
<keyword evidence="3" id="KW-1185">Reference proteome</keyword>
<name>A0ABS8UKE5_DATST</name>
<organism evidence="2 3">
    <name type="scientific">Datura stramonium</name>
    <name type="common">Jimsonweed</name>
    <name type="synonym">Common thornapple</name>
    <dbReference type="NCBI Taxonomy" id="4076"/>
    <lineage>
        <taxon>Eukaryota</taxon>
        <taxon>Viridiplantae</taxon>
        <taxon>Streptophyta</taxon>
        <taxon>Embryophyta</taxon>
        <taxon>Tracheophyta</taxon>
        <taxon>Spermatophyta</taxon>
        <taxon>Magnoliopsida</taxon>
        <taxon>eudicotyledons</taxon>
        <taxon>Gunneridae</taxon>
        <taxon>Pentapetalae</taxon>
        <taxon>asterids</taxon>
        <taxon>lamiids</taxon>
        <taxon>Solanales</taxon>
        <taxon>Solanaceae</taxon>
        <taxon>Solanoideae</taxon>
        <taxon>Datureae</taxon>
        <taxon>Datura</taxon>
    </lineage>
</organism>
<evidence type="ECO:0000256" key="1">
    <source>
        <dbReference type="SAM" id="MobiDB-lite"/>
    </source>
</evidence>
<comment type="caution">
    <text evidence="2">The sequence shown here is derived from an EMBL/GenBank/DDBJ whole genome shotgun (WGS) entry which is preliminary data.</text>
</comment>
<evidence type="ECO:0000313" key="2">
    <source>
        <dbReference type="EMBL" id="MCD9558678.1"/>
    </source>
</evidence>
<reference evidence="2 3" key="1">
    <citation type="journal article" date="2021" name="BMC Genomics">
        <title>Datura genome reveals duplications of psychoactive alkaloid biosynthetic genes and high mutation rate following tissue culture.</title>
        <authorList>
            <person name="Rajewski A."/>
            <person name="Carter-House D."/>
            <person name="Stajich J."/>
            <person name="Litt A."/>
        </authorList>
    </citation>
    <scope>NUCLEOTIDE SEQUENCE [LARGE SCALE GENOMIC DNA]</scope>
    <source>
        <strain evidence="2">AR-01</strain>
    </source>
</reference>
<feature type="region of interest" description="Disordered" evidence="1">
    <location>
        <begin position="49"/>
        <end position="68"/>
    </location>
</feature>